<name>A0A7E4VZ28_PANRE</name>
<evidence type="ECO:0000313" key="1">
    <source>
        <dbReference type="Proteomes" id="UP000492821"/>
    </source>
</evidence>
<dbReference type="WBParaSite" id="Pan_g4124.t1">
    <property type="protein sequence ID" value="Pan_g4124.t1"/>
    <property type="gene ID" value="Pan_g4124"/>
</dbReference>
<sequence length="73" mass="8344">MSCIGSRKDVINFKPSFPKMEHRGNGVPFFGWSDRFFPRFETRLKIYNSANSPTQLLQCEGSDKKIAALQTCL</sequence>
<dbReference type="AlphaFoldDB" id="A0A7E4VZ28"/>
<accession>A0A7E4VZ28</accession>
<keyword evidence="1" id="KW-1185">Reference proteome</keyword>
<reference evidence="1" key="1">
    <citation type="journal article" date="2013" name="Genetics">
        <title>The draft genome and transcriptome of Panagrellus redivivus are shaped by the harsh demands of a free-living lifestyle.</title>
        <authorList>
            <person name="Srinivasan J."/>
            <person name="Dillman A.R."/>
            <person name="Macchietto M.G."/>
            <person name="Heikkinen L."/>
            <person name="Lakso M."/>
            <person name="Fracchia K.M."/>
            <person name="Antoshechkin I."/>
            <person name="Mortazavi A."/>
            <person name="Wong G."/>
            <person name="Sternberg P.W."/>
        </authorList>
    </citation>
    <scope>NUCLEOTIDE SEQUENCE [LARGE SCALE GENOMIC DNA]</scope>
    <source>
        <strain evidence="1">MT8872</strain>
    </source>
</reference>
<protein>
    <submittedName>
        <fullName evidence="2">Ovule protein</fullName>
    </submittedName>
</protein>
<evidence type="ECO:0000313" key="2">
    <source>
        <dbReference type="WBParaSite" id="Pan_g4124.t1"/>
    </source>
</evidence>
<proteinExistence type="predicted"/>
<reference evidence="2" key="2">
    <citation type="submission" date="2020-10" db="UniProtKB">
        <authorList>
            <consortium name="WormBaseParasite"/>
        </authorList>
    </citation>
    <scope>IDENTIFICATION</scope>
</reference>
<dbReference type="Proteomes" id="UP000492821">
    <property type="component" value="Unassembled WGS sequence"/>
</dbReference>
<organism evidence="1 2">
    <name type="scientific">Panagrellus redivivus</name>
    <name type="common">Microworm</name>
    <dbReference type="NCBI Taxonomy" id="6233"/>
    <lineage>
        <taxon>Eukaryota</taxon>
        <taxon>Metazoa</taxon>
        <taxon>Ecdysozoa</taxon>
        <taxon>Nematoda</taxon>
        <taxon>Chromadorea</taxon>
        <taxon>Rhabditida</taxon>
        <taxon>Tylenchina</taxon>
        <taxon>Panagrolaimomorpha</taxon>
        <taxon>Panagrolaimoidea</taxon>
        <taxon>Panagrolaimidae</taxon>
        <taxon>Panagrellus</taxon>
    </lineage>
</organism>